<dbReference type="Proteomes" id="UP000635565">
    <property type="component" value="Unassembled WGS sequence"/>
</dbReference>
<accession>A0ABQ3VQ91</accession>
<name>A0ABQ3VQ91_9CHLR</name>
<dbReference type="Gene3D" id="2.120.10.30">
    <property type="entry name" value="TolB, C-terminal domain"/>
    <property type="match status" value="1"/>
</dbReference>
<reference evidence="1 2" key="1">
    <citation type="journal article" date="2021" name="Int. J. Syst. Evol. Microbiol.">
        <title>Reticulibacter mediterranei gen. nov., sp. nov., within the new family Reticulibacteraceae fam. nov., and Ktedonospora formicarum gen. nov., sp. nov., Ktedonobacter robiniae sp. nov., Dictyobacter formicarum sp. nov. and Dictyobacter arantiisoli sp. nov., belonging to the class Ktedonobacteria.</title>
        <authorList>
            <person name="Yabe S."/>
            <person name="Zheng Y."/>
            <person name="Wang C.M."/>
            <person name="Sakai Y."/>
            <person name="Abe K."/>
            <person name="Yokota A."/>
            <person name="Donadio S."/>
            <person name="Cavaletti L."/>
            <person name="Monciardini P."/>
        </authorList>
    </citation>
    <scope>NUCLEOTIDE SEQUENCE [LARGE SCALE GENOMIC DNA]</scope>
    <source>
        <strain evidence="1 2">SOSP1-9</strain>
    </source>
</reference>
<dbReference type="InterPro" id="IPR011042">
    <property type="entry name" value="6-blade_b-propeller_TolB-like"/>
</dbReference>
<organism evidence="1 2">
    <name type="scientific">Dictyobacter formicarum</name>
    <dbReference type="NCBI Taxonomy" id="2778368"/>
    <lineage>
        <taxon>Bacteria</taxon>
        <taxon>Bacillati</taxon>
        <taxon>Chloroflexota</taxon>
        <taxon>Ktedonobacteria</taxon>
        <taxon>Ktedonobacterales</taxon>
        <taxon>Dictyobacteraceae</taxon>
        <taxon>Dictyobacter</taxon>
    </lineage>
</organism>
<gene>
    <name evidence="1" type="ORF">KSZ_58800</name>
</gene>
<evidence type="ECO:0000313" key="1">
    <source>
        <dbReference type="EMBL" id="GHO87874.1"/>
    </source>
</evidence>
<comment type="caution">
    <text evidence="1">The sequence shown here is derived from an EMBL/GenBank/DDBJ whole genome shotgun (WGS) entry which is preliminary data.</text>
</comment>
<protein>
    <recommendedName>
        <fullName evidence="3">Lipoprotein LpqB beta-propeller domain-containing protein</fullName>
    </recommendedName>
</protein>
<dbReference type="EMBL" id="BNJJ01000020">
    <property type="protein sequence ID" value="GHO87874.1"/>
    <property type="molecule type" value="Genomic_DNA"/>
</dbReference>
<dbReference type="SUPFAM" id="SSF69304">
    <property type="entry name" value="Tricorn protease N-terminal domain"/>
    <property type="match status" value="1"/>
</dbReference>
<sequence>MLCVVLAISGRQIWRGWPATSSTPGLEVSSAAAAPVQTPNGDGLSSLQLPAGRTLLYEQADHIYTIATGGGASHALQTPGYIYNRAVPAVVTAQKELLYSGDGIWRMNLSGGAATQIASLPSDQVITSMVVSSDGSTLAWSSAPKDGSGTISLYAGKLDQTSRVYQQPADKCPCYRAFAFPNNDTHTLLLTNDRGDHRRARYGLWKFNLGQGTSSRPQPYLSDANQQGPLALAPQGNNLLYSTFQGYVPLQEENAPNDISSLSYANSLSVASIDGAQAWPGNAQTILPEQGDLENAAAYRWVSTPQFSPDAQKLTYTEFSVSSLKHFPRQYALYTVDLHGAGGAKPQLLATSTAHYVETGSWLDDHTITFYADNALYALDIQQHSVARITATGAYADIIAAI</sequence>
<proteinExistence type="predicted"/>
<keyword evidence="2" id="KW-1185">Reference proteome</keyword>
<evidence type="ECO:0000313" key="2">
    <source>
        <dbReference type="Proteomes" id="UP000635565"/>
    </source>
</evidence>
<evidence type="ECO:0008006" key="3">
    <source>
        <dbReference type="Google" id="ProtNLM"/>
    </source>
</evidence>